<dbReference type="PANTHER" id="PTHR37533:SF2">
    <property type="entry name" value="FLAGELLAR HOOK-LENGTH CONTROL PROTEIN"/>
    <property type="match status" value="1"/>
</dbReference>
<dbReference type="PANTHER" id="PTHR37533">
    <property type="entry name" value="FLAGELLAR HOOK-LENGTH CONTROL PROTEIN"/>
    <property type="match status" value="1"/>
</dbReference>
<dbReference type="Pfam" id="PF02120">
    <property type="entry name" value="Flg_hook"/>
    <property type="match status" value="1"/>
</dbReference>
<evidence type="ECO:0000313" key="4">
    <source>
        <dbReference type="Proteomes" id="UP000183471"/>
    </source>
</evidence>
<feature type="compositionally biased region" description="Polar residues" evidence="1">
    <location>
        <begin position="1"/>
        <end position="25"/>
    </location>
</feature>
<feature type="compositionally biased region" description="Basic and acidic residues" evidence="1">
    <location>
        <begin position="78"/>
        <end position="93"/>
    </location>
</feature>
<proteinExistence type="predicted"/>
<evidence type="ECO:0000259" key="2">
    <source>
        <dbReference type="Pfam" id="PF02120"/>
    </source>
</evidence>
<protein>
    <submittedName>
        <fullName evidence="3">Flagellar hook-length control protein FliK</fullName>
    </submittedName>
</protein>
<feature type="region of interest" description="Disordered" evidence="1">
    <location>
        <begin position="432"/>
        <end position="479"/>
    </location>
</feature>
<keyword evidence="3" id="KW-0969">Cilium</keyword>
<dbReference type="CDD" id="cd17470">
    <property type="entry name" value="T3SS_Flik_C"/>
    <property type="match status" value="1"/>
</dbReference>
<feature type="region of interest" description="Disordered" evidence="1">
    <location>
        <begin position="1"/>
        <end position="93"/>
    </location>
</feature>
<dbReference type="Gene3D" id="3.30.750.140">
    <property type="match status" value="1"/>
</dbReference>
<feature type="domain" description="Flagellar hook-length control protein-like C-terminal" evidence="2">
    <location>
        <begin position="361"/>
        <end position="443"/>
    </location>
</feature>
<dbReference type="InterPro" id="IPR052563">
    <property type="entry name" value="FliK"/>
</dbReference>
<dbReference type="Proteomes" id="UP000183471">
    <property type="component" value="Unassembled WGS sequence"/>
</dbReference>
<keyword evidence="3" id="KW-0282">Flagellum</keyword>
<reference evidence="3 4" key="1">
    <citation type="submission" date="2016-10" db="EMBL/GenBank/DDBJ databases">
        <authorList>
            <person name="Varghese N."/>
            <person name="Submissions S."/>
        </authorList>
    </citation>
    <scope>NUCLEOTIDE SEQUENCE [LARGE SCALE GENOMIC DNA]</scope>
    <source>
        <strain evidence="3 4">Nl1</strain>
    </source>
</reference>
<evidence type="ECO:0000313" key="3">
    <source>
        <dbReference type="EMBL" id="SDQ69608.1"/>
    </source>
</evidence>
<dbReference type="RefSeq" id="WP_081346700.1">
    <property type="nucleotide sequence ID" value="NZ_FNKY01000001.1"/>
</dbReference>
<feature type="compositionally biased region" description="Polar residues" evidence="1">
    <location>
        <begin position="432"/>
        <end position="460"/>
    </location>
</feature>
<comment type="caution">
    <text evidence="3">The sequence shown here is derived from an EMBL/GenBank/DDBJ whole genome shotgun (WGS) entry which is preliminary data.</text>
</comment>
<gene>
    <name evidence="3" type="ORF">SAMN05216402_1899</name>
</gene>
<keyword evidence="4" id="KW-1185">Reference proteome</keyword>
<dbReference type="InterPro" id="IPR021136">
    <property type="entry name" value="Flagellar_hook_control-like_C"/>
</dbReference>
<organism evidence="3 4">
    <name type="scientific">Nitrosospira multiformis</name>
    <dbReference type="NCBI Taxonomy" id="1231"/>
    <lineage>
        <taxon>Bacteria</taxon>
        <taxon>Pseudomonadati</taxon>
        <taxon>Pseudomonadota</taxon>
        <taxon>Betaproteobacteria</taxon>
        <taxon>Nitrosomonadales</taxon>
        <taxon>Nitrosomonadaceae</taxon>
        <taxon>Nitrosospira</taxon>
    </lineage>
</organism>
<dbReference type="EMBL" id="FNKY01000001">
    <property type="protein sequence ID" value="SDQ69608.1"/>
    <property type="molecule type" value="Genomic_DNA"/>
</dbReference>
<evidence type="ECO:0000256" key="1">
    <source>
        <dbReference type="SAM" id="MobiDB-lite"/>
    </source>
</evidence>
<accession>A0ABY0TE73</accession>
<keyword evidence="3" id="KW-0966">Cell projection</keyword>
<sequence>MLTSPMIQNSPSNIPSSTVRNTAYANTDEDMQIPSFGKALAQEMNAKGNAPETRPADTNTKAGDIPEETDTAAGDSKNMTDAKDSTELEDLRDLKDTKELKELENSKDMKDIKDVKDVKGMAVNSPEMRETREMMIDTAAASPQLMDLGSILHGLIAAYRPEGRTDTQANTATDAANALTDIRTGLAATTEQQASLGAMQPGMAAVHLGKDGIPGVPDAAAIADTSDLMPGNPSMLAAALTTPAKAKHAPDIQDIRSGTAIKLEPGATQSDLQQIVPGVPASDQPINTTGPGKSLLESALSAPKDFLIVDPSVAGLTNTPMPLGAVSAERSVAPAAGAFAHSAFGLEPRIGATGWDNALGQKVLWMASNQQQVAELTLNPSDLGPLQVVLSVNNDQASATFISQNIDVRQALEAALPRLREMMADSGINLGETTVSADTSQRQGTFGQQDRSHARNSGSRETMIGPNIESTGIGMGHIPAGGNRLVDTFA</sequence>
<name>A0ABY0TE73_9PROT</name>
<dbReference type="InterPro" id="IPR038610">
    <property type="entry name" value="FliK-like_C_sf"/>
</dbReference>